<dbReference type="AlphaFoldDB" id="A0A1B8B6H5"/>
<keyword evidence="3" id="KW-1185">Reference proteome</keyword>
<accession>A0A1B8B6H5</accession>
<sequence length="270" mass="30784">MNPSRPYDRYGYYSNTNAPPPPIENFDDSISVTQSSGYGERRDFSPSSVDHYSSNSRQDNPFTPHTRDGADTYLRSAQEYGERGYLPNRPAEIYKSNTQTENPFLSQRSSVGGGANTHYSQGYVGGRDFPNRSVEGYNSNLRSDNPFLARQPSTGGSAQFQTSQGYGEYSEPSYSPVQDYRQRSGYDQMESSQSRPRYRTIYPRPDRKPEIKPEIKPDINEVHELIHYNDLIALFRLETLVFRFATSRLLAMSLEIVPMGDLTTHLRLQP</sequence>
<gene>
    <name evidence="2" type="ORF">FPOA_02268</name>
</gene>
<protein>
    <submittedName>
        <fullName evidence="2">Uncharacterized protein</fullName>
    </submittedName>
</protein>
<dbReference type="Proteomes" id="UP000091967">
    <property type="component" value="Unassembled WGS sequence"/>
</dbReference>
<reference evidence="2 3" key="1">
    <citation type="submission" date="2016-06" db="EMBL/GenBank/DDBJ databases">
        <title>Living apart together: crosstalk between the core and supernumerary genomes in a fungal plant pathogen.</title>
        <authorList>
            <person name="Vanheule A."/>
            <person name="Audenaert K."/>
            <person name="Warris S."/>
            <person name="Van De Geest H."/>
            <person name="Schijlen E."/>
            <person name="Hofte M."/>
            <person name="De Saeger S."/>
            <person name="Haesaert G."/>
            <person name="Waalwijk C."/>
            <person name="Van Der Lee T."/>
        </authorList>
    </citation>
    <scope>NUCLEOTIDE SEQUENCE [LARGE SCALE GENOMIC DNA]</scope>
    <source>
        <strain evidence="2 3">2516</strain>
    </source>
</reference>
<comment type="caution">
    <text evidence="2">The sequence shown here is derived from an EMBL/GenBank/DDBJ whole genome shotgun (WGS) entry which is preliminary data.</text>
</comment>
<evidence type="ECO:0000313" key="3">
    <source>
        <dbReference type="Proteomes" id="UP000091967"/>
    </source>
</evidence>
<proteinExistence type="predicted"/>
<evidence type="ECO:0000313" key="2">
    <source>
        <dbReference type="EMBL" id="OBS28327.1"/>
    </source>
</evidence>
<organism evidence="2 3">
    <name type="scientific">Fusarium poae</name>
    <dbReference type="NCBI Taxonomy" id="36050"/>
    <lineage>
        <taxon>Eukaryota</taxon>
        <taxon>Fungi</taxon>
        <taxon>Dikarya</taxon>
        <taxon>Ascomycota</taxon>
        <taxon>Pezizomycotina</taxon>
        <taxon>Sordariomycetes</taxon>
        <taxon>Hypocreomycetidae</taxon>
        <taxon>Hypocreales</taxon>
        <taxon>Nectriaceae</taxon>
        <taxon>Fusarium</taxon>
    </lineage>
</organism>
<name>A0A1B8B6H5_FUSPO</name>
<feature type="compositionally biased region" description="Polar residues" evidence="1">
    <location>
        <begin position="151"/>
        <end position="165"/>
    </location>
</feature>
<feature type="compositionally biased region" description="Polar residues" evidence="1">
    <location>
        <begin position="28"/>
        <end position="37"/>
    </location>
</feature>
<feature type="region of interest" description="Disordered" evidence="1">
    <location>
        <begin position="1"/>
        <end position="212"/>
    </location>
</feature>
<evidence type="ECO:0000256" key="1">
    <source>
        <dbReference type="SAM" id="MobiDB-lite"/>
    </source>
</evidence>
<dbReference type="EMBL" id="LYXU01000001">
    <property type="protein sequence ID" value="OBS28327.1"/>
    <property type="molecule type" value="Genomic_DNA"/>
</dbReference>
<feature type="compositionally biased region" description="Polar residues" evidence="1">
    <location>
        <begin position="45"/>
        <end position="63"/>
    </location>
</feature>
<feature type="compositionally biased region" description="Polar residues" evidence="1">
    <location>
        <begin position="95"/>
        <end position="110"/>
    </location>
</feature>